<dbReference type="InterPro" id="IPR029060">
    <property type="entry name" value="PIN-like_dom_sf"/>
</dbReference>
<name>A0A0D7AG79_9AGAR</name>
<evidence type="ECO:0000256" key="2">
    <source>
        <dbReference type="SAM" id="MobiDB-lite"/>
    </source>
</evidence>
<feature type="region of interest" description="Disordered" evidence="2">
    <location>
        <begin position="535"/>
        <end position="557"/>
    </location>
</feature>
<comment type="similarity">
    <text evidence="1">Belongs to the asteroid family.</text>
</comment>
<dbReference type="PANTHER" id="PTHR15665:SF1">
    <property type="entry name" value="PROTEIN ASTEROID HOMOLOG 1"/>
    <property type="match status" value="1"/>
</dbReference>
<dbReference type="InterPro" id="IPR026832">
    <property type="entry name" value="Asteroid"/>
</dbReference>
<gene>
    <name evidence="3" type="ORF">FISHEDRAFT_29450</name>
</gene>
<protein>
    <submittedName>
        <fullName evidence="3">PIN domain-like protein</fullName>
    </submittedName>
</protein>
<dbReference type="AlphaFoldDB" id="A0A0D7AG79"/>
<dbReference type="Proteomes" id="UP000054144">
    <property type="component" value="Unassembled WGS sequence"/>
</dbReference>
<dbReference type="OrthoDB" id="25987at2759"/>
<reference evidence="3 4" key="1">
    <citation type="journal article" date="2015" name="Fungal Genet. Biol.">
        <title>Evolution of novel wood decay mechanisms in Agaricales revealed by the genome sequences of Fistulina hepatica and Cylindrobasidium torrendii.</title>
        <authorList>
            <person name="Floudas D."/>
            <person name="Held B.W."/>
            <person name="Riley R."/>
            <person name="Nagy L.G."/>
            <person name="Koehler G."/>
            <person name="Ransdell A.S."/>
            <person name="Younus H."/>
            <person name="Chow J."/>
            <person name="Chiniquy J."/>
            <person name="Lipzen A."/>
            <person name="Tritt A."/>
            <person name="Sun H."/>
            <person name="Haridas S."/>
            <person name="LaButti K."/>
            <person name="Ohm R.A."/>
            <person name="Kues U."/>
            <person name="Blanchette R.A."/>
            <person name="Grigoriev I.V."/>
            <person name="Minto R.E."/>
            <person name="Hibbett D.S."/>
        </authorList>
    </citation>
    <scope>NUCLEOTIDE SEQUENCE [LARGE SCALE GENOMIC DNA]</scope>
    <source>
        <strain evidence="3 4">ATCC 64428</strain>
    </source>
</reference>
<dbReference type="PANTHER" id="PTHR15665">
    <property type="entry name" value="ASTEROID PROTEIN"/>
    <property type="match status" value="1"/>
</dbReference>
<dbReference type="Gene3D" id="3.40.50.1010">
    <property type="entry name" value="5'-nuclease"/>
    <property type="match status" value="1"/>
</dbReference>
<evidence type="ECO:0000313" key="4">
    <source>
        <dbReference type="Proteomes" id="UP000054144"/>
    </source>
</evidence>
<accession>A0A0D7AG79</accession>
<proteinExistence type="inferred from homology"/>
<feature type="non-terminal residue" evidence="3">
    <location>
        <position position="781"/>
    </location>
</feature>
<keyword evidence="4" id="KW-1185">Reference proteome</keyword>
<evidence type="ECO:0000313" key="3">
    <source>
        <dbReference type="EMBL" id="KIY50291.1"/>
    </source>
</evidence>
<organism evidence="3 4">
    <name type="scientific">Fistulina hepatica ATCC 64428</name>
    <dbReference type="NCBI Taxonomy" id="1128425"/>
    <lineage>
        <taxon>Eukaryota</taxon>
        <taxon>Fungi</taxon>
        <taxon>Dikarya</taxon>
        <taxon>Basidiomycota</taxon>
        <taxon>Agaricomycotina</taxon>
        <taxon>Agaricomycetes</taxon>
        <taxon>Agaricomycetidae</taxon>
        <taxon>Agaricales</taxon>
        <taxon>Fistulinaceae</taxon>
        <taxon>Fistulina</taxon>
    </lineage>
</organism>
<dbReference type="EMBL" id="KN881676">
    <property type="protein sequence ID" value="KIY50291.1"/>
    <property type="molecule type" value="Genomic_DNA"/>
</dbReference>
<evidence type="ECO:0000256" key="1">
    <source>
        <dbReference type="ARBA" id="ARBA00007398"/>
    </source>
</evidence>
<sequence length="781" mass="86801">MGVQGLTTYLRENQRLLSKSVQFHTDDTGPPTIVVIDGWSFIYYLYQTSHLPWVYGGEYNEFCRVVSTVVRGWLSIHLVVHFVFDGTTPELKFPTVVDRITRTNVQSSLLFFRTSAASRSKPLFLNEYRIIPPLVFTSCLSALHDISSSSSDLHIHFADSEGDPFAVELAARLGGYVIGNDSDFVILNAEGYRGFIPFDQMAWATTSNDNVPEYDDEDDGFKRVTRGKLKVPSNQSQAVRGLIPPNFDSALCLSCSVYTTQSLAAHLKLPVPSLPLLGALVGNDYSKKSISPLQNVRSLFFEKGATFSQRISRVVATLQSIILPAPNRKAKPVNGALDLVQRAVVALMRGPALGAGEVEAIVDSIVQATLPYFIPKVEETDSVLWPSQLCPLHHPDDCPLILLLSRLVDPDASSTSHQAVVRDQYLHAYRKGLMTSRILDIVSTGTYWPRLFLENPDYETVSCTFGRHIMQWGYAFLHDAVGIPLGLEEQVKDGVPESSEEEQDEEELIDVVESDDDDEEMESIDPLAPLEGALRRIRGGSPTGDHRDSSEGLPSRKNVSLQRRVVYEYVRRGARIVPAPVDVPPILDALSTIPTSDLDLPSRGPVVLWPLDLRFTIFLHILASDVPSVAQLPPQHLLPVLSLRRIVRVLHERAHESKNDDRTKDQWTNREARAFLVSSMNVSSTQEQPQEYPDIIDRHVQLTAQALAAMESIACLAQIMLLTEKVHVCVAFSGRQFHKQLNAPTMEPPDGDILDLAWHAASDGLDGCFAEETKKRAKKGK</sequence>
<dbReference type="SUPFAM" id="SSF88723">
    <property type="entry name" value="PIN domain-like"/>
    <property type="match status" value="1"/>
</dbReference>